<name>A0A6I2MPQ6_9FLAO</name>
<dbReference type="PANTHER" id="PTHR43766">
    <property type="entry name" value="TRYPTOPHAN--TRNA LIGASE, MITOCHONDRIAL"/>
    <property type="match status" value="1"/>
</dbReference>
<evidence type="ECO:0000313" key="11">
    <source>
        <dbReference type="EMBL" id="MRX64264.1"/>
    </source>
</evidence>
<evidence type="ECO:0000256" key="6">
    <source>
        <dbReference type="ARBA" id="ARBA00022917"/>
    </source>
</evidence>
<evidence type="ECO:0000256" key="7">
    <source>
        <dbReference type="ARBA" id="ARBA00023146"/>
    </source>
</evidence>
<evidence type="ECO:0000256" key="2">
    <source>
        <dbReference type="ARBA" id="ARBA00013161"/>
    </source>
</evidence>
<dbReference type="EMBL" id="WKJH01000005">
    <property type="protein sequence ID" value="MRX64264.1"/>
    <property type="molecule type" value="Genomic_DNA"/>
</dbReference>
<dbReference type="Proteomes" id="UP000443153">
    <property type="component" value="Unassembled WGS sequence"/>
</dbReference>
<dbReference type="EC" id="6.1.1.2" evidence="2 9"/>
<protein>
    <recommendedName>
        <fullName evidence="2 9">Tryptophan--tRNA ligase</fullName>
        <ecNumber evidence="2 9">6.1.1.2</ecNumber>
    </recommendedName>
</protein>
<dbReference type="Gene3D" id="3.40.50.620">
    <property type="entry name" value="HUPs"/>
    <property type="match status" value="1"/>
</dbReference>
<dbReference type="NCBIfam" id="TIGR00233">
    <property type="entry name" value="trpS"/>
    <property type="match status" value="1"/>
</dbReference>
<dbReference type="GO" id="GO:0005524">
    <property type="term" value="F:ATP binding"/>
    <property type="evidence" value="ECO:0007669"/>
    <property type="project" value="UniProtKB-KW"/>
</dbReference>
<dbReference type="RefSeq" id="WP_154365938.1">
    <property type="nucleotide sequence ID" value="NZ_WKJH01000005.1"/>
</dbReference>
<keyword evidence="7 10" id="KW-0030">Aminoacyl-tRNA synthetase</keyword>
<accession>A0A6I2MPQ6</accession>
<evidence type="ECO:0000256" key="8">
    <source>
        <dbReference type="ARBA" id="ARBA00049929"/>
    </source>
</evidence>
<keyword evidence="12" id="KW-1185">Reference proteome</keyword>
<evidence type="ECO:0000313" key="12">
    <source>
        <dbReference type="Proteomes" id="UP000443153"/>
    </source>
</evidence>
<evidence type="ECO:0000256" key="5">
    <source>
        <dbReference type="ARBA" id="ARBA00022840"/>
    </source>
</evidence>
<organism evidence="11 12">
    <name type="scientific">Maribacter luteus</name>
    <dbReference type="NCBI Taxonomy" id="2594478"/>
    <lineage>
        <taxon>Bacteria</taxon>
        <taxon>Pseudomonadati</taxon>
        <taxon>Bacteroidota</taxon>
        <taxon>Flavobacteriia</taxon>
        <taxon>Flavobacteriales</taxon>
        <taxon>Flavobacteriaceae</taxon>
        <taxon>Maribacter</taxon>
    </lineage>
</organism>
<comment type="caution">
    <text evidence="11">The sequence shown here is derived from an EMBL/GenBank/DDBJ whole genome shotgun (WGS) entry which is preliminary data.</text>
</comment>
<dbReference type="InterPro" id="IPR050203">
    <property type="entry name" value="Trp-tRNA_synthetase"/>
</dbReference>
<sequence length="322" mass="36371">MARILTGVQSTGVPHFGNIMGAILPAIQMAQDPKNESFLFIADMHSLTQIKNGEELRNNTYAVAATWLACGLDINKTVFYRQSDVPQTTELSWYLSCFFPYQRLTLAHSFKDKAGRLEDVNAGLFTYPMLMAADILLYDAEYVPVGKDQLQHLEITRDVAARFHSKLGETFIMPEAKIQDNAMIIPGTDGKKMSKSSGNLINLFQTDKKLRKQIMGIETDSTPMEDPKNPDTDNVFALYKIIASDSQIEEMRANYLGGNYGYGHAKQALYEVILERFGEIREKYDYYINHLEEVDKALELGAVKARKVADDVILRVRTKLGY</sequence>
<dbReference type="PANTHER" id="PTHR43766:SF1">
    <property type="entry name" value="TRYPTOPHAN--TRNA LIGASE, MITOCHONDRIAL"/>
    <property type="match status" value="1"/>
</dbReference>
<reference evidence="11 12" key="1">
    <citation type="submission" date="2019-11" db="EMBL/GenBank/DDBJ databases">
        <title>Maribacter lutea sp. nov., a marine bacterium isolated from intertidal sand.</title>
        <authorList>
            <person name="Liu A."/>
        </authorList>
    </citation>
    <scope>NUCLEOTIDE SEQUENCE [LARGE SCALE GENOMIC DNA]</scope>
    <source>
        <strain evidence="11 12">RZ05</strain>
    </source>
</reference>
<dbReference type="GO" id="GO:0004830">
    <property type="term" value="F:tryptophan-tRNA ligase activity"/>
    <property type="evidence" value="ECO:0007669"/>
    <property type="project" value="UniProtKB-UniRule"/>
</dbReference>
<keyword evidence="4 10" id="KW-0547">Nucleotide-binding</keyword>
<keyword evidence="5 10" id="KW-0067">ATP-binding</keyword>
<keyword evidence="6 10" id="KW-0648">Protein biosynthesis</keyword>
<gene>
    <name evidence="11" type="primary">trpS</name>
    <name evidence="11" type="ORF">GJ691_08780</name>
</gene>
<dbReference type="Gene3D" id="1.10.240.10">
    <property type="entry name" value="Tyrosyl-Transfer RNA Synthetase"/>
    <property type="match status" value="1"/>
</dbReference>
<dbReference type="AlphaFoldDB" id="A0A6I2MPQ6"/>
<dbReference type="OrthoDB" id="9801042at2"/>
<evidence type="ECO:0000256" key="1">
    <source>
        <dbReference type="ARBA" id="ARBA00005594"/>
    </source>
</evidence>
<evidence type="ECO:0000256" key="10">
    <source>
        <dbReference type="RuleBase" id="RU363036"/>
    </source>
</evidence>
<evidence type="ECO:0000256" key="3">
    <source>
        <dbReference type="ARBA" id="ARBA00022598"/>
    </source>
</evidence>
<dbReference type="InterPro" id="IPR002306">
    <property type="entry name" value="Trp-tRNA-ligase"/>
</dbReference>
<dbReference type="PRINTS" id="PR01039">
    <property type="entry name" value="TRNASYNTHTRP"/>
</dbReference>
<comment type="catalytic activity">
    <reaction evidence="8">
        <text>tRNA(Trp) + L-tryptophan + ATP = L-tryptophyl-tRNA(Trp) + AMP + diphosphate + H(+)</text>
        <dbReference type="Rhea" id="RHEA:24080"/>
        <dbReference type="Rhea" id="RHEA-COMP:9671"/>
        <dbReference type="Rhea" id="RHEA-COMP:9705"/>
        <dbReference type="ChEBI" id="CHEBI:15378"/>
        <dbReference type="ChEBI" id="CHEBI:30616"/>
        <dbReference type="ChEBI" id="CHEBI:33019"/>
        <dbReference type="ChEBI" id="CHEBI:57912"/>
        <dbReference type="ChEBI" id="CHEBI:78442"/>
        <dbReference type="ChEBI" id="CHEBI:78535"/>
        <dbReference type="ChEBI" id="CHEBI:456215"/>
        <dbReference type="EC" id="6.1.1.2"/>
    </reaction>
</comment>
<keyword evidence="3 10" id="KW-0436">Ligase</keyword>
<evidence type="ECO:0000256" key="4">
    <source>
        <dbReference type="ARBA" id="ARBA00022741"/>
    </source>
</evidence>
<dbReference type="Pfam" id="PF00579">
    <property type="entry name" value="tRNA-synt_1b"/>
    <property type="match status" value="1"/>
</dbReference>
<dbReference type="FunFam" id="1.10.240.10:FF:000005">
    <property type="entry name" value="Tryptophan--tRNA ligase"/>
    <property type="match status" value="1"/>
</dbReference>
<dbReference type="CDD" id="cd00806">
    <property type="entry name" value="TrpRS_core"/>
    <property type="match status" value="1"/>
</dbReference>
<proteinExistence type="inferred from homology"/>
<dbReference type="GO" id="GO:0005829">
    <property type="term" value="C:cytosol"/>
    <property type="evidence" value="ECO:0007669"/>
    <property type="project" value="TreeGrafter"/>
</dbReference>
<evidence type="ECO:0000256" key="9">
    <source>
        <dbReference type="NCBIfam" id="TIGR00233"/>
    </source>
</evidence>
<dbReference type="InterPro" id="IPR014729">
    <property type="entry name" value="Rossmann-like_a/b/a_fold"/>
</dbReference>
<dbReference type="GO" id="GO:0006436">
    <property type="term" value="P:tryptophanyl-tRNA aminoacylation"/>
    <property type="evidence" value="ECO:0007669"/>
    <property type="project" value="UniProtKB-UniRule"/>
</dbReference>
<dbReference type="InterPro" id="IPR002305">
    <property type="entry name" value="aa-tRNA-synth_Ic"/>
</dbReference>
<comment type="similarity">
    <text evidence="1 10">Belongs to the class-I aminoacyl-tRNA synthetase family.</text>
</comment>
<dbReference type="SUPFAM" id="SSF52374">
    <property type="entry name" value="Nucleotidylyl transferase"/>
    <property type="match status" value="1"/>
</dbReference>